<comment type="catalytic activity">
    <reaction evidence="11">
        <text>isopentenyl diphosphate + (2E)-geranyl diphosphate = (2E,6E)-farnesyl diphosphate + diphosphate</text>
        <dbReference type="Rhea" id="RHEA:19361"/>
        <dbReference type="ChEBI" id="CHEBI:33019"/>
        <dbReference type="ChEBI" id="CHEBI:58057"/>
        <dbReference type="ChEBI" id="CHEBI:128769"/>
        <dbReference type="ChEBI" id="CHEBI:175763"/>
        <dbReference type="EC" id="2.5.1.10"/>
    </reaction>
</comment>
<keyword evidence="8" id="KW-0414">Isoprene biosynthesis</keyword>
<evidence type="ECO:0000256" key="3">
    <source>
        <dbReference type="ARBA" id="ARBA00012439"/>
    </source>
</evidence>
<evidence type="ECO:0000256" key="7">
    <source>
        <dbReference type="ARBA" id="ARBA00022842"/>
    </source>
</evidence>
<dbReference type="PROSITE" id="PS00723">
    <property type="entry name" value="POLYPRENYL_SYNTHASE_1"/>
    <property type="match status" value="1"/>
</dbReference>
<evidence type="ECO:0000256" key="9">
    <source>
        <dbReference type="ARBA" id="ARBA00032380"/>
    </source>
</evidence>
<evidence type="ECO:0000313" key="13">
    <source>
        <dbReference type="EMBL" id="SFH48400.1"/>
    </source>
</evidence>
<proteinExistence type="inferred from homology"/>
<keyword evidence="7" id="KW-0460">Magnesium</keyword>
<dbReference type="Gene3D" id="1.10.600.10">
    <property type="entry name" value="Farnesyl Diphosphate Synthase"/>
    <property type="match status" value="1"/>
</dbReference>
<dbReference type="Proteomes" id="UP000199287">
    <property type="component" value="Unassembled WGS sequence"/>
</dbReference>
<dbReference type="RefSeq" id="WP_093368676.1">
    <property type="nucleotide sequence ID" value="NZ_FOQA01000001.1"/>
</dbReference>
<dbReference type="GO" id="GO:0005737">
    <property type="term" value="C:cytoplasm"/>
    <property type="evidence" value="ECO:0007669"/>
    <property type="project" value="UniProtKB-ARBA"/>
</dbReference>
<dbReference type="InterPro" id="IPR008949">
    <property type="entry name" value="Isoprenoid_synthase_dom_sf"/>
</dbReference>
<comment type="similarity">
    <text evidence="2 12">Belongs to the FPP/GGPP synthase family.</text>
</comment>
<keyword evidence="5 12" id="KW-0808">Transferase</keyword>
<dbReference type="CDD" id="cd00685">
    <property type="entry name" value="Trans_IPPS_HT"/>
    <property type="match status" value="1"/>
</dbReference>
<dbReference type="EC" id="2.5.1.10" evidence="3"/>
<dbReference type="NCBIfam" id="NF045485">
    <property type="entry name" value="FPPsyn"/>
    <property type="match status" value="1"/>
</dbReference>
<dbReference type="SFLD" id="SFLDG01017">
    <property type="entry name" value="Polyprenyl_Transferase_Like"/>
    <property type="match status" value="1"/>
</dbReference>
<dbReference type="PROSITE" id="PS00444">
    <property type="entry name" value="POLYPRENYL_SYNTHASE_2"/>
    <property type="match status" value="1"/>
</dbReference>
<dbReference type="PANTHER" id="PTHR43281:SF1">
    <property type="entry name" value="FARNESYL DIPHOSPHATE SYNTHASE"/>
    <property type="match status" value="1"/>
</dbReference>
<dbReference type="SUPFAM" id="SSF48576">
    <property type="entry name" value="Terpenoid synthases"/>
    <property type="match status" value="1"/>
</dbReference>
<dbReference type="PANTHER" id="PTHR43281">
    <property type="entry name" value="FARNESYL DIPHOSPHATE SYNTHASE"/>
    <property type="match status" value="1"/>
</dbReference>
<comment type="cofactor">
    <cofactor evidence="1">
        <name>Mg(2+)</name>
        <dbReference type="ChEBI" id="CHEBI:18420"/>
    </cofactor>
</comment>
<reference evidence="14" key="1">
    <citation type="submission" date="2016-10" db="EMBL/GenBank/DDBJ databases">
        <authorList>
            <person name="Varghese N."/>
            <person name="Submissions S."/>
        </authorList>
    </citation>
    <scope>NUCLEOTIDE SEQUENCE [LARGE SCALE GENOMIC DNA]</scope>
    <source>
        <strain evidence="14">Z-7934</strain>
    </source>
</reference>
<accession>A0A1I3AEN1</accession>
<dbReference type="InterPro" id="IPR053378">
    <property type="entry name" value="Prenyl_diphosphate_synthase"/>
</dbReference>
<name>A0A1I3AEN1_9FIRM</name>
<evidence type="ECO:0000256" key="8">
    <source>
        <dbReference type="ARBA" id="ARBA00023229"/>
    </source>
</evidence>
<dbReference type="GO" id="GO:0016114">
    <property type="term" value="P:terpenoid biosynthetic process"/>
    <property type="evidence" value="ECO:0007669"/>
    <property type="project" value="UniProtKB-ARBA"/>
</dbReference>
<keyword evidence="6" id="KW-0479">Metal-binding</keyword>
<dbReference type="AlphaFoldDB" id="A0A1I3AEN1"/>
<dbReference type="Pfam" id="PF00348">
    <property type="entry name" value="polyprenyl_synt"/>
    <property type="match status" value="1"/>
</dbReference>
<evidence type="ECO:0000256" key="10">
    <source>
        <dbReference type="ARBA" id="ARBA00032873"/>
    </source>
</evidence>
<evidence type="ECO:0000256" key="1">
    <source>
        <dbReference type="ARBA" id="ARBA00001946"/>
    </source>
</evidence>
<dbReference type="EMBL" id="FOQA01000001">
    <property type="protein sequence ID" value="SFH48400.1"/>
    <property type="molecule type" value="Genomic_DNA"/>
</dbReference>
<dbReference type="InterPro" id="IPR033749">
    <property type="entry name" value="Polyprenyl_synt_CS"/>
</dbReference>
<evidence type="ECO:0000256" key="11">
    <source>
        <dbReference type="ARBA" id="ARBA00049399"/>
    </source>
</evidence>
<dbReference type="FunFam" id="1.10.600.10:FF:000001">
    <property type="entry name" value="Geranylgeranyl diphosphate synthase"/>
    <property type="match status" value="1"/>
</dbReference>
<dbReference type="GO" id="GO:0046872">
    <property type="term" value="F:metal ion binding"/>
    <property type="evidence" value="ECO:0007669"/>
    <property type="project" value="UniProtKB-KW"/>
</dbReference>
<evidence type="ECO:0000256" key="6">
    <source>
        <dbReference type="ARBA" id="ARBA00022723"/>
    </source>
</evidence>
<evidence type="ECO:0000313" key="14">
    <source>
        <dbReference type="Proteomes" id="UP000199287"/>
    </source>
</evidence>
<dbReference type="SFLD" id="SFLDS00005">
    <property type="entry name" value="Isoprenoid_Synthase_Type_I"/>
    <property type="match status" value="1"/>
</dbReference>
<sequence>MDWKNKMSEYMTMVNDALENYIGEHQTVNAEVFEAMKYSLFAGGKRLRPIFSLAVCELLGKEAKQVIPYACALEMIHTYSLVHDDLPAMDDDEIRRGKPTNHIVYGEGIAILAGDGLLNKAYEIMIDHTLKLEKPILGLKAMKSIADASGTNGMIGGQTADLLNEGKEVDEKTLTYIHHNKTGALIAAALKAGSYMADADDNEAESWEKIGYTLGLAFQIQDDLLDIEGDASEMGKPAGSDERNKKMTYPALYGIEASRKKVDELTKEVQTFLKVYGNESNFLSALTNALMNRRS</sequence>
<evidence type="ECO:0000256" key="4">
    <source>
        <dbReference type="ARBA" id="ARBA00015100"/>
    </source>
</evidence>
<gene>
    <name evidence="13" type="ORF">SAMN05192551_101161</name>
</gene>
<dbReference type="STRING" id="69895.SAMN05192551_101161"/>
<dbReference type="GO" id="GO:0004337">
    <property type="term" value="F:(2E,6E)-farnesyl diphosphate synthase activity"/>
    <property type="evidence" value="ECO:0007669"/>
    <property type="project" value="UniProtKB-EC"/>
</dbReference>
<evidence type="ECO:0000256" key="2">
    <source>
        <dbReference type="ARBA" id="ARBA00006706"/>
    </source>
</evidence>
<evidence type="ECO:0000256" key="12">
    <source>
        <dbReference type="RuleBase" id="RU004466"/>
    </source>
</evidence>
<keyword evidence="14" id="KW-1185">Reference proteome</keyword>
<dbReference type="InterPro" id="IPR000092">
    <property type="entry name" value="Polyprenyl_synt"/>
</dbReference>
<evidence type="ECO:0000256" key="5">
    <source>
        <dbReference type="ARBA" id="ARBA00022679"/>
    </source>
</evidence>
<dbReference type="OrthoDB" id="9805316at2"/>
<protein>
    <recommendedName>
        <fullName evidence="4">Farnesyl diphosphate synthase</fullName>
        <ecNumber evidence="3">2.5.1.10</ecNumber>
    </recommendedName>
    <alternativeName>
        <fullName evidence="10">(2E,6E)-farnesyl diphosphate synthase</fullName>
    </alternativeName>
    <alternativeName>
        <fullName evidence="9">Geranyltranstransferase</fullName>
    </alternativeName>
</protein>
<organism evidence="13 14">
    <name type="scientific">Tindallia magadiensis</name>
    <dbReference type="NCBI Taxonomy" id="69895"/>
    <lineage>
        <taxon>Bacteria</taxon>
        <taxon>Bacillati</taxon>
        <taxon>Bacillota</taxon>
        <taxon>Clostridia</taxon>
        <taxon>Peptostreptococcales</taxon>
        <taxon>Tindalliaceae</taxon>
        <taxon>Tindallia</taxon>
    </lineage>
</organism>